<sequence>VASTPITEASTGNTTVLCSSLSSPELNATGGETQADATAAPPTSEAGPAIPAQPASESSSDTGDLMFNQLDYAFVGENNPNHVDENSNEENDVDEETMSVPFLHDYPYPFPNPAPVLQNRHPGPIAAARGAHWQSPRARCALTTRPRLGVAACGRT</sequence>
<dbReference type="EMBL" id="CAKXAJ010008099">
    <property type="protein sequence ID" value="CAH2210699.1"/>
    <property type="molecule type" value="Genomic_DNA"/>
</dbReference>
<dbReference type="Proteomes" id="UP000838756">
    <property type="component" value="Unassembled WGS sequence"/>
</dbReference>
<comment type="caution">
    <text evidence="2">The sequence shown here is derived from an EMBL/GenBank/DDBJ whole genome shotgun (WGS) entry which is preliminary data.</text>
</comment>
<accession>A0A8S4QPL8</accession>
<proteinExistence type="predicted"/>
<evidence type="ECO:0000256" key="1">
    <source>
        <dbReference type="SAM" id="MobiDB-lite"/>
    </source>
</evidence>
<feature type="compositionally biased region" description="Acidic residues" evidence="1">
    <location>
        <begin position="86"/>
        <end position="95"/>
    </location>
</feature>
<keyword evidence="3" id="KW-1185">Reference proteome</keyword>
<protein>
    <submittedName>
        <fullName evidence="2">Jg25781 protein</fullName>
    </submittedName>
</protein>
<dbReference type="OrthoDB" id="7485718at2759"/>
<evidence type="ECO:0000313" key="3">
    <source>
        <dbReference type="Proteomes" id="UP000838756"/>
    </source>
</evidence>
<feature type="region of interest" description="Disordered" evidence="1">
    <location>
        <begin position="76"/>
        <end position="95"/>
    </location>
</feature>
<feature type="non-terminal residue" evidence="2">
    <location>
        <position position="156"/>
    </location>
</feature>
<evidence type="ECO:0000313" key="2">
    <source>
        <dbReference type="EMBL" id="CAH2210699.1"/>
    </source>
</evidence>
<feature type="region of interest" description="Disordered" evidence="1">
    <location>
        <begin position="1"/>
        <end position="64"/>
    </location>
</feature>
<gene>
    <name evidence="2" type="primary">jg25781</name>
    <name evidence="2" type="ORF">PAEG_LOCUS2587</name>
</gene>
<feature type="compositionally biased region" description="Polar residues" evidence="1">
    <location>
        <begin position="1"/>
        <end position="36"/>
    </location>
</feature>
<name>A0A8S4QPL8_9NEOP</name>
<dbReference type="AlphaFoldDB" id="A0A8S4QPL8"/>
<organism evidence="2 3">
    <name type="scientific">Pararge aegeria aegeria</name>
    <dbReference type="NCBI Taxonomy" id="348720"/>
    <lineage>
        <taxon>Eukaryota</taxon>
        <taxon>Metazoa</taxon>
        <taxon>Ecdysozoa</taxon>
        <taxon>Arthropoda</taxon>
        <taxon>Hexapoda</taxon>
        <taxon>Insecta</taxon>
        <taxon>Pterygota</taxon>
        <taxon>Neoptera</taxon>
        <taxon>Endopterygota</taxon>
        <taxon>Lepidoptera</taxon>
        <taxon>Glossata</taxon>
        <taxon>Ditrysia</taxon>
        <taxon>Papilionoidea</taxon>
        <taxon>Nymphalidae</taxon>
        <taxon>Satyrinae</taxon>
        <taxon>Satyrini</taxon>
        <taxon>Parargina</taxon>
        <taxon>Pararge</taxon>
    </lineage>
</organism>
<feature type="non-terminal residue" evidence="2">
    <location>
        <position position="1"/>
    </location>
</feature>
<reference evidence="2" key="1">
    <citation type="submission" date="2022-03" db="EMBL/GenBank/DDBJ databases">
        <authorList>
            <person name="Lindestad O."/>
        </authorList>
    </citation>
    <scope>NUCLEOTIDE SEQUENCE</scope>
</reference>